<feature type="transmembrane region" description="Helical" evidence="1">
    <location>
        <begin position="193"/>
        <end position="210"/>
    </location>
</feature>
<dbReference type="HOGENOM" id="CLU_081780_0_0_5"/>
<evidence type="ECO:0000256" key="1">
    <source>
        <dbReference type="SAM" id="Phobius"/>
    </source>
</evidence>
<sequence length="296" mass="31519">MPKGPAAWATPARTICSTHATTVVLNISTPPERYWLVLSGRSPLVQPAVVRLGRVSSGQPSGLRLLCNAIYFAMQSNGSRQAGSSEVLALPMRDLDKALADIVAIRSQIAAGTAFRGYGPATMVATGGVALVTAILQFWLLGDPTGEPLGFFFGWFIAAVVSGLMIGIEMRARSRRHHSGLADAMIHQAVEQFLPAGVAGVLLAVVMWKFASETLWLLPGLWQILVSLGIFASIRSLPRTVALAGAWYFVSGFAVVVLASQTHTLSPWTMGLPFVIGQSVMAGILYFASGDHDVED</sequence>
<dbReference type="InParanoid" id="Q89W43"/>
<proteinExistence type="predicted"/>
<feature type="transmembrane region" description="Helical" evidence="1">
    <location>
        <begin position="216"/>
        <end position="234"/>
    </location>
</feature>
<evidence type="ECO:0000313" key="2">
    <source>
        <dbReference type="EMBL" id="BAC46115.1"/>
    </source>
</evidence>
<dbReference type="EMBL" id="BA000040">
    <property type="protein sequence ID" value="BAC46115.1"/>
    <property type="molecule type" value="Genomic_DNA"/>
</dbReference>
<reference evidence="3" key="1">
    <citation type="journal article" date="2002" name="DNA Res.">
        <title>Complete genomic sequence of nitrogen-fixing symbiotic bacterium Bradyrhizobium japonicum USDA110.</title>
        <authorList>
            <person name="Kaneko T."/>
            <person name="Nakamura Y."/>
            <person name="Sato S."/>
            <person name="Minamisawa K."/>
            <person name="Uchiumi T."/>
            <person name="Sasamoto S."/>
            <person name="Watanabe A."/>
            <person name="Idesawa K."/>
            <person name="Iriguchi M."/>
            <person name="Kawashima K."/>
            <person name="Kohara M."/>
            <person name="Matsumoto M."/>
            <person name="Shimpo S."/>
            <person name="Tsuruoka H."/>
            <person name="Wada T."/>
            <person name="Yamada M."/>
            <person name="Tabata S."/>
        </authorList>
    </citation>
    <scope>NUCLEOTIDE SEQUENCE [LARGE SCALE GENOMIC DNA]</scope>
    <source>
        <strain evidence="3">JCM 10833 / BCRC 13528 / IAM 13628 / NBRC 14792 / USDA 110</strain>
    </source>
</reference>
<dbReference type="EnsemblBacteria" id="BAC46115">
    <property type="protein sequence ID" value="BAC46115"/>
    <property type="gene ID" value="BAC46115"/>
</dbReference>
<feature type="transmembrane region" description="Helical" evidence="1">
    <location>
        <begin position="241"/>
        <end position="259"/>
    </location>
</feature>
<dbReference type="PATRIC" id="fig|224911.5.peg.878"/>
<accession>Q89W43</accession>
<dbReference type="eggNOG" id="ENOG50323T9">
    <property type="taxonomic scope" value="Bacteria"/>
</dbReference>
<dbReference type="Proteomes" id="UP000002526">
    <property type="component" value="Chromosome"/>
</dbReference>
<keyword evidence="3" id="KW-1185">Reference proteome</keyword>
<keyword evidence="1" id="KW-1133">Transmembrane helix</keyword>
<name>Q89W43_BRADU</name>
<feature type="transmembrane region" description="Helical" evidence="1">
    <location>
        <begin position="121"/>
        <end position="140"/>
    </location>
</feature>
<dbReference type="KEGG" id="bja:blr0850"/>
<feature type="transmembrane region" description="Helical" evidence="1">
    <location>
        <begin position="152"/>
        <end position="172"/>
    </location>
</feature>
<dbReference type="OrthoDB" id="5624959at2"/>
<keyword evidence="1" id="KW-0472">Membrane</keyword>
<keyword evidence="1" id="KW-0812">Transmembrane</keyword>
<evidence type="ECO:0000313" key="3">
    <source>
        <dbReference type="Proteomes" id="UP000002526"/>
    </source>
</evidence>
<protein>
    <submittedName>
        <fullName evidence="2">Blr0850 protein</fullName>
    </submittedName>
</protein>
<dbReference type="STRING" id="224911.AAV28_01090"/>
<feature type="transmembrane region" description="Helical" evidence="1">
    <location>
        <begin position="265"/>
        <end position="288"/>
    </location>
</feature>
<dbReference type="AlphaFoldDB" id="Q89W43"/>
<gene>
    <name evidence="2" type="ordered locus">blr0850</name>
</gene>
<organism evidence="2 3">
    <name type="scientific">Bradyrhizobium diazoefficiens (strain JCM 10833 / BCRC 13528 / IAM 13628 / NBRC 14792 / USDA 110)</name>
    <dbReference type="NCBI Taxonomy" id="224911"/>
    <lineage>
        <taxon>Bacteria</taxon>
        <taxon>Pseudomonadati</taxon>
        <taxon>Pseudomonadota</taxon>
        <taxon>Alphaproteobacteria</taxon>
        <taxon>Hyphomicrobiales</taxon>
        <taxon>Nitrobacteraceae</taxon>
        <taxon>Bradyrhizobium</taxon>
    </lineage>
</organism>